<dbReference type="PANTHER" id="PTHR28630">
    <property type="match status" value="1"/>
</dbReference>
<sequence>MGRAEKVVHPEPDHIPTADELKKADKASIYDAEGKYVKFGTLRSEMAPFLAVFVRHWGCSSCMQYVEALIAEPQLADVRIMIIGHGAASGINQYRKATNAPPAFEIYADPEKELFGALGVTRSSLDLGPVPNYQRGSDFSVLLRAVRSMLSSGTGMFKGGSFSQLGAEFYFDAQGSVTFAHRMRNTRDHTEVPQLVQAIKPSIEA</sequence>
<protein>
    <submittedName>
        <fullName evidence="1">L-rhamnose-1-dehydrogenase</fullName>
    </submittedName>
</protein>
<comment type="caution">
    <text evidence="1">The sequence shown here is derived from an EMBL/GenBank/DDBJ whole genome shotgun (WGS) entry which is preliminary data.</text>
</comment>
<gene>
    <name evidence="1" type="primary">DHG2</name>
    <name evidence="1" type="ORF">OC846_002453</name>
</gene>
<dbReference type="Proteomes" id="UP001176517">
    <property type="component" value="Unassembled WGS sequence"/>
</dbReference>
<dbReference type="Gene3D" id="3.40.30.10">
    <property type="entry name" value="Glutaredoxin"/>
    <property type="match status" value="1"/>
</dbReference>
<proteinExistence type="predicted"/>
<dbReference type="EMBL" id="JAPDMZ010000048">
    <property type="protein sequence ID" value="KAK0553612.1"/>
    <property type="molecule type" value="Genomic_DNA"/>
</dbReference>
<evidence type="ECO:0000313" key="2">
    <source>
        <dbReference type="Proteomes" id="UP001176517"/>
    </source>
</evidence>
<accession>A0AAN6JSY5</accession>
<evidence type="ECO:0000313" key="1">
    <source>
        <dbReference type="EMBL" id="KAK0553612.1"/>
    </source>
</evidence>
<reference evidence="1" key="1">
    <citation type="journal article" date="2023" name="PhytoFront">
        <title>Draft Genome Resources of Seven Strains of Tilletia horrida, Causal Agent of Kernel Smut of Rice.</title>
        <authorList>
            <person name="Khanal S."/>
            <person name="Antony Babu S."/>
            <person name="Zhou X.G."/>
        </authorList>
    </citation>
    <scope>NUCLEOTIDE SEQUENCE</scope>
    <source>
        <strain evidence="1">TX6</strain>
    </source>
</reference>
<keyword evidence="2" id="KW-1185">Reference proteome</keyword>
<organism evidence="1 2">
    <name type="scientific">Tilletia horrida</name>
    <dbReference type="NCBI Taxonomy" id="155126"/>
    <lineage>
        <taxon>Eukaryota</taxon>
        <taxon>Fungi</taxon>
        <taxon>Dikarya</taxon>
        <taxon>Basidiomycota</taxon>
        <taxon>Ustilaginomycotina</taxon>
        <taxon>Exobasidiomycetes</taxon>
        <taxon>Tilletiales</taxon>
        <taxon>Tilletiaceae</taxon>
        <taxon>Tilletia</taxon>
    </lineage>
</organism>
<dbReference type="AlphaFoldDB" id="A0AAN6JSY5"/>
<name>A0AAN6JSY5_9BASI</name>
<dbReference type="Pfam" id="PF13911">
    <property type="entry name" value="AhpC-TSA_2"/>
    <property type="match status" value="1"/>
</dbReference>
<dbReference type="InterPro" id="IPR032801">
    <property type="entry name" value="PXL2A/B/C"/>
</dbReference>
<dbReference type="PANTHER" id="PTHR28630:SF3">
    <property type="entry name" value="PEROXIREDOXIN-LIKE 2C"/>
    <property type="match status" value="1"/>
</dbReference>